<dbReference type="InterPro" id="IPR043539">
    <property type="entry name" value="Grb2-like"/>
</dbReference>
<dbReference type="InterPro" id="IPR000980">
    <property type="entry name" value="SH2"/>
</dbReference>
<evidence type="ECO:0000256" key="2">
    <source>
        <dbReference type="ARBA" id="ARBA00022737"/>
    </source>
</evidence>
<dbReference type="SUPFAM" id="SSF55550">
    <property type="entry name" value="SH2 domain"/>
    <property type="match status" value="1"/>
</dbReference>
<dbReference type="InterPro" id="IPR036860">
    <property type="entry name" value="SH2_dom_sf"/>
</dbReference>
<protein>
    <submittedName>
        <fullName evidence="6">Growth factor receptor bound protein 2</fullName>
    </submittedName>
</protein>
<sequence length="171" mass="19969">MEAIAKYDFKATADDELSFKRGDILKIPRAKAEEMLGKQRHDGAFLIRESESAPGDFSLSVKFGNDVQHFKVLRDGAGKYFLWVVKFNSLNELVDYHRSTSVSRNQQIFLRDIEQVPQVRELFLQSVFKLLQPRFELGLHLRQNFLILGWFKGNIECQHPILQRNFVYYNG</sequence>
<keyword evidence="7" id="KW-1185">Reference proteome</keyword>
<proteinExistence type="predicted"/>
<dbReference type="SMART" id="SM00252">
    <property type="entry name" value="SH2"/>
    <property type="match status" value="1"/>
</dbReference>
<dbReference type="PRINTS" id="PR00401">
    <property type="entry name" value="SH2DOMAIN"/>
</dbReference>
<evidence type="ECO:0000256" key="1">
    <source>
        <dbReference type="ARBA" id="ARBA00022443"/>
    </source>
</evidence>
<evidence type="ECO:0000256" key="3">
    <source>
        <dbReference type="ARBA" id="ARBA00022999"/>
    </source>
</evidence>
<dbReference type="AlphaFoldDB" id="A0A8C9EMK5"/>
<dbReference type="Gene3D" id="3.30.505.10">
    <property type="entry name" value="SH2 domain"/>
    <property type="match status" value="1"/>
</dbReference>
<dbReference type="Pfam" id="PF00017">
    <property type="entry name" value="SH2"/>
    <property type="match status" value="1"/>
</dbReference>
<dbReference type="Ensembl" id="ENSPSTT00000003119.1">
    <property type="protein sequence ID" value="ENSPSTP00000002972.1"/>
    <property type="gene ID" value="ENSPSTG00000002210.1"/>
</dbReference>
<dbReference type="PROSITE" id="PS50001">
    <property type="entry name" value="SH2"/>
    <property type="match status" value="1"/>
</dbReference>
<evidence type="ECO:0000259" key="5">
    <source>
        <dbReference type="PROSITE" id="PS50001"/>
    </source>
</evidence>
<keyword evidence="2" id="KW-0677">Repeat</keyword>
<reference evidence="6" key="1">
    <citation type="submission" date="2025-08" db="UniProtKB">
        <authorList>
            <consortium name="Ensembl"/>
        </authorList>
    </citation>
    <scope>IDENTIFICATION</scope>
</reference>
<keyword evidence="1" id="KW-0728">SH3 domain</keyword>
<dbReference type="Proteomes" id="UP000694428">
    <property type="component" value="Unplaced"/>
</dbReference>
<dbReference type="CDD" id="cd09941">
    <property type="entry name" value="SH2_Grb2_like"/>
    <property type="match status" value="1"/>
</dbReference>
<name>A0A8C9EMK5_PAVCR</name>
<accession>A0A8C9EMK5</accession>
<dbReference type="InterPro" id="IPR036028">
    <property type="entry name" value="SH3-like_dom_sf"/>
</dbReference>
<evidence type="ECO:0000313" key="7">
    <source>
        <dbReference type="Proteomes" id="UP000694428"/>
    </source>
</evidence>
<reference evidence="6" key="2">
    <citation type="submission" date="2025-09" db="UniProtKB">
        <authorList>
            <consortium name="Ensembl"/>
        </authorList>
    </citation>
    <scope>IDENTIFICATION</scope>
</reference>
<organism evidence="6 7">
    <name type="scientific">Pavo cristatus</name>
    <name type="common">Indian peafowl</name>
    <name type="synonym">Blue peafowl</name>
    <dbReference type="NCBI Taxonomy" id="9049"/>
    <lineage>
        <taxon>Eukaryota</taxon>
        <taxon>Metazoa</taxon>
        <taxon>Chordata</taxon>
        <taxon>Craniata</taxon>
        <taxon>Vertebrata</taxon>
        <taxon>Euteleostomi</taxon>
        <taxon>Archelosauria</taxon>
        <taxon>Archosauria</taxon>
        <taxon>Dinosauria</taxon>
        <taxon>Saurischia</taxon>
        <taxon>Theropoda</taxon>
        <taxon>Coelurosauria</taxon>
        <taxon>Aves</taxon>
        <taxon>Neognathae</taxon>
        <taxon>Galloanserae</taxon>
        <taxon>Galliformes</taxon>
        <taxon>Phasianidae</taxon>
        <taxon>Phasianinae</taxon>
        <taxon>Pavo</taxon>
    </lineage>
</organism>
<dbReference type="FunFam" id="3.30.505.10:FF:000022">
    <property type="entry name" value="Growth factor receptor-bound protein 2"/>
    <property type="match status" value="1"/>
</dbReference>
<evidence type="ECO:0000256" key="4">
    <source>
        <dbReference type="PROSITE-ProRule" id="PRU00191"/>
    </source>
</evidence>
<dbReference type="SUPFAM" id="SSF50044">
    <property type="entry name" value="SH3-domain"/>
    <property type="match status" value="1"/>
</dbReference>
<feature type="domain" description="SH2" evidence="5">
    <location>
        <begin position="19"/>
        <end position="134"/>
    </location>
</feature>
<dbReference type="PANTHER" id="PTHR46037">
    <property type="entry name" value="PROTEIN ENHANCER OF SEVENLESS 2B"/>
    <property type="match status" value="1"/>
</dbReference>
<evidence type="ECO:0000313" key="6">
    <source>
        <dbReference type="Ensembl" id="ENSPSTP00000002972.1"/>
    </source>
</evidence>
<keyword evidence="3 4" id="KW-0727">SH2 domain</keyword>